<proteinExistence type="predicted"/>
<dbReference type="GO" id="GO:0005886">
    <property type="term" value="C:plasma membrane"/>
    <property type="evidence" value="ECO:0007669"/>
    <property type="project" value="TreeGrafter"/>
</dbReference>
<feature type="transmembrane region" description="Helical" evidence="6">
    <location>
        <begin position="371"/>
        <end position="391"/>
    </location>
</feature>
<dbReference type="PANTHER" id="PTHR23501">
    <property type="entry name" value="MAJOR FACILITATOR SUPERFAMILY"/>
    <property type="match status" value="1"/>
</dbReference>
<dbReference type="InterPro" id="IPR011701">
    <property type="entry name" value="MFS"/>
</dbReference>
<dbReference type="InterPro" id="IPR020846">
    <property type="entry name" value="MFS_dom"/>
</dbReference>
<feature type="compositionally biased region" description="Polar residues" evidence="5">
    <location>
        <begin position="1"/>
        <end position="13"/>
    </location>
</feature>
<feature type="transmembrane region" description="Helical" evidence="6">
    <location>
        <begin position="132"/>
        <end position="151"/>
    </location>
</feature>
<keyword evidence="9" id="KW-1185">Reference proteome</keyword>
<sequence>MSTDIQHQSTSTPGPAGDDTVTGTPDLNAVDKHEKGASVNEKELEKGPPESKAINEDDLIKGKTLAVVWTAFLMSVLLVALDNTIVSTALPRLASEFNALNELTWIVSAYLLTQAGFILIYGQLLTILPTKWVYLATIFIFEVGSLICGVAPSMNVLILGRAIAGVGASGIFTSILTVVSYATRLEQRPLLFGSFGAVFSFASVVGPLLGGAFTEKVTWRWCFYINLPLGGVSIAAIFFLLPSRPVTANALYDGKTMGQKFLALDFVGGFLSLAMIISLLLPLQWAGNSREWNDPVVIGLLAAFGALVIIFILWEWYMGDYAIVPLYFFKNRTLTGAVIEIFFIFFAFLLAAIYLAFLYQARGRSAVESGIDIIPFSIATVVGTGLSGGIIRATGHYKPFLIFAPWFGAIAGGLLYTVDTNTSNAKLIGYQIILGFGCGASFQNTLIAIQAEYAPQPELIPQASALTTFGQLVGGTLGISVGGTIFANQLNSSLGPYKDVLGPELVQAVRQSVIVVFNLPPQLRQPVVEAYVHSVATMFIVVVPTLALAGVFGFMIKDWNLKKRGGGF</sequence>
<dbReference type="PANTHER" id="PTHR23501:SF198">
    <property type="entry name" value="AZOLE RESISTANCE PROTEIN 1-RELATED"/>
    <property type="match status" value="1"/>
</dbReference>
<feature type="transmembrane region" description="Helical" evidence="6">
    <location>
        <begin position="261"/>
        <end position="283"/>
    </location>
</feature>
<evidence type="ECO:0000256" key="2">
    <source>
        <dbReference type="ARBA" id="ARBA00022692"/>
    </source>
</evidence>
<name>A0A0C3AML0_SERVB</name>
<dbReference type="CDD" id="cd17502">
    <property type="entry name" value="MFS_Azr1_MDR_like"/>
    <property type="match status" value="1"/>
</dbReference>
<evidence type="ECO:0000256" key="3">
    <source>
        <dbReference type="ARBA" id="ARBA00022989"/>
    </source>
</evidence>
<keyword evidence="2 6" id="KW-0812">Transmembrane</keyword>
<feature type="transmembrane region" description="Helical" evidence="6">
    <location>
        <begin position="66"/>
        <end position="91"/>
    </location>
</feature>
<dbReference type="PROSITE" id="PS50850">
    <property type="entry name" value="MFS"/>
    <property type="match status" value="1"/>
</dbReference>
<dbReference type="Gene3D" id="1.20.1250.20">
    <property type="entry name" value="MFS general substrate transporter like domains"/>
    <property type="match status" value="1"/>
</dbReference>
<feature type="transmembrane region" description="Helical" evidence="6">
    <location>
        <begin position="189"/>
        <end position="209"/>
    </location>
</feature>
<protein>
    <recommendedName>
        <fullName evidence="7">Major facilitator superfamily (MFS) profile domain-containing protein</fullName>
    </recommendedName>
</protein>
<dbReference type="STRING" id="933852.A0A0C3AML0"/>
<dbReference type="OrthoDB" id="10021397at2759"/>
<comment type="subcellular location">
    <subcellularLocation>
        <location evidence="1">Membrane</location>
        <topology evidence="1">Multi-pass membrane protein</topology>
    </subcellularLocation>
</comment>
<dbReference type="AlphaFoldDB" id="A0A0C3AML0"/>
<keyword evidence="4 6" id="KW-0472">Membrane</keyword>
<reference evidence="9" key="2">
    <citation type="submission" date="2015-01" db="EMBL/GenBank/DDBJ databases">
        <title>Evolutionary Origins and Diversification of the Mycorrhizal Mutualists.</title>
        <authorList>
            <consortium name="DOE Joint Genome Institute"/>
            <consortium name="Mycorrhizal Genomics Consortium"/>
            <person name="Kohler A."/>
            <person name="Kuo A."/>
            <person name="Nagy L.G."/>
            <person name="Floudas D."/>
            <person name="Copeland A."/>
            <person name="Barry K.W."/>
            <person name="Cichocki N."/>
            <person name="Veneault-Fourrey C."/>
            <person name="LaButti K."/>
            <person name="Lindquist E.A."/>
            <person name="Lipzen A."/>
            <person name="Lundell T."/>
            <person name="Morin E."/>
            <person name="Murat C."/>
            <person name="Riley R."/>
            <person name="Ohm R."/>
            <person name="Sun H."/>
            <person name="Tunlid A."/>
            <person name="Henrissat B."/>
            <person name="Grigoriev I.V."/>
            <person name="Hibbett D.S."/>
            <person name="Martin F."/>
        </authorList>
    </citation>
    <scope>NUCLEOTIDE SEQUENCE [LARGE SCALE GENOMIC DNA]</scope>
    <source>
        <strain evidence="9">MAFF 305830</strain>
    </source>
</reference>
<feature type="transmembrane region" description="Helical" evidence="6">
    <location>
        <begin position="530"/>
        <end position="556"/>
    </location>
</feature>
<evidence type="ECO:0000313" key="9">
    <source>
        <dbReference type="Proteomes" id="UP000054097"/>
    </source>
</evidence>
<gene>
    <name evidence="8" type="ORF">M408DRAFT_73890</name>
</gene>
<feature type="transmembrane region" description="Helical" evidence="6">
    <location>
        <begin position="295"/>
        <end position="317"/>
    </location>
</feature>
<feature type="transmembrane region" description="Helical" evidence="6">
    <location>
        <begin position="337"/>
        <end position="359"/>
    </location>
</feature>
<feature type="transmembrane region" description="Helical" evidence="6">
    <location>
        <begin position="397"/>
        <end position="416"/>
    </location>
</feature>
<evidence type="ECO:0000256" key="1">
    <source>
        <dbReference type="ARBA" id="ARBA00004141"/>
    </source>
</evidence>
<feature type="transmembrane region" description="Helical" evidence="6">
    <location>
        <begin position="103"/>
        <end position="126"/>
    </location>
</feature>
<feature type="compositionally biased region" description="Basic and acidic residues" evidence="5">
    <location>
        <begin position="29"/>
        <end position="53"/>
    </location>
</feature>
<dbReference type="HOGENOM" id="CLU_000960_22_1_1"/>
<evidence type="ECO:0000259" key="7">
    <source>
        <dbReference type="PROSITE" id="PS50850"/>
    </source>
</evidence>
<evidence type="ECO:0000256" key="5">
    <source>
        <dbReference type="SAM" id="MobiDB-lite"/>
    </source>
</evidence>
<evidence type="ECO:0000256" key="6">
    <source>
        <dbReference type="SAM" id="Phobius"/>
    </source>
</evidence>
<feature type="transmembrane region" description="Helical" evidence="6">
    <location>
        <begin position="428"/>
        <end position="449"/>
    </location>
</feature>
<dbReference type="Gene3D" id="1.20.1720.10">
    <property type="entry name" value="Multidrug resistance protein D"/>
    <property type="match status" value="1"/>
</dbReference>
<evidence type="ECO:0000256" key="4">
    <source>
        <dbReference type="ARBA" id="ARBA00023136"/>
    </source>
</evidence>
<dbReference type="SUPFAM" id="SSF103473">
    <property type="entry name" value="MFS general substrate transporter"/>
    <property type="match status" value="2"/>
</dbReference>
<dbReference type="PRINTS" id="PR01036">
    <property type="entry name" value="TCRTETB"/>
</dbReference>
<feature type="transmembrane region" description="Helical" evidence="6">
    <location>
        <begin position="163"/>
        <end position="183"/>
    </location>
</feature>
<feature type="region of interest" description="Disordered" evidence="5">
    <location>
        <begin position="1"/>
        <end position="53"/>
    </location>
</feature>
<dbReference type="InterPro" id="IPR036259">
    <property type="entry name" value="MFS_trans_sf"/>
</dbReference>
<feature type="transmembrane region" description="Helical" evidence="6">
    <location>
        <begin position="221"/>
        <end position="241"/>
    </location>
</feature>
<keyword evidence="3 6" id="KW-1133">Transmembrane helix</keyword>
<dbReference type="Pfam" id="PF07690">
    <property type="entry name" value="MFS_1"/>
    <property type="match status" value="1"/>
</dbReference>
<organism evidence="8 9">
    <name type="scientific">Serendipita vermifera MAFF 305830</name>
    <dbReference type="NCBI Taxonomy" id="933852"/>
    <lineage>
        <taxon>Eukaryota</taxon>
        <taxon>Fungi</taxon>
        <taxon>Dikarya</taxon>
        <taxon>Basidiomycota</taxon>
        <taxon>Agaricomycotina</taxon>
        <taxon>Agaricomycetes</taxon>
        <taxon>Sebacinales</taxon>
        <taxon>Serendipitaceae</taxon>
        <taxon>Serendipita</taxon>
    </lineage>
</organism>
<evidence type="ECO:0000313" key="8">
    <source>
        <dbReference type="EMBL" id="KIM25825.1"/>
    </source>
</evidence>
<accession>A0A0C3AML0</accession>
<dbReference type="Proteomes" id="UP000054097">
    <property type="component" value="Unassembled WGS sequence"/>
</dbReference>
<reference evidence="8 9" key="1">
    <citation type="submission" date="2014-04" db="EMBL/GenBank/DDBJ databases">
        <authorList>
            <consortium name="DOE Joint Genome Institute"/>
            <person name="Kuo A."/>
            <person name="Zuccaro A."/>
            <person name="Kohler A."/>
            <person name="Nagy L.G."/>
            <person name="Floudas D."/>
            <person name="Copeland A."/>
            <person name="Barry K.W."/>
            <person name="Cichocki N."/>
            <person name="Veneault-Fourrey C."/>
            <person name="LaButti K."/>
            <person name="Lindquist E.A."/>
            <person name="Lipzen A."/>
            <person name="Lundell T."/>
            <person name="Morin E."/>
            <person name="Murat C."/>
            <person name="Sun H."/>
            <person name="Tunlid A."/>
            <person name="Henrissat B."/>
            <person name="Grigoriev I.V."/>
            <person name="Hibbett D.S."/>
            <person name="Martin F."/>
            <person name="Nordberg H.P."/>
            <person name="Cantor M.N."/>
            <person name="Hua S.X."/>
        </authorList>
    </citation>
    <scope>NUCLEOTIDE SEQUENCE [LARGE SCALE GENOMIC DNA]</scope>
    <source>
        <strain evidence="8 9">MAFF 305830</strain>
    </source>
</reference>
<dbReference type="EMBL" id="KN824311">
    <property type="protein sequence ID" value="KIM25825.1"/>
    <property type="molecule type" value="Genomic_DNA"/>
</dbReference>
<feature type="domain" description="Major facilitator superfamily (MFS) profile" evidence="7">
    <location>
        <begin position="68"/>
        <end position="524"/>
    </location>
</feature>
<dbReference type="GO" id="GO:0022857">
    <property type="term" value="F:transmembrane transporter activity"/>
    <property type="evidence" value="ECO:0007669"/>
    <property type="project" value="InterPro"/>
</dbReference>